<evidence type="ECO:0000313" key="4">
    <source>
        <dbReference type="RefSeq" id="XP_024937209.1"/>
    </source>
</evidence>
<organism evidence="3 4">
    <name type="scientific">Cephus cinctus</name>
    <name type="common">Wheat stem sawfly</name>
    <dbReference type="NCBI Taxonomy" id="211228"/>
    <lineage>
        <taxon>Eukaryota</taxon>
        <taxon>Metazoa</taxon>
        <taxon>Ecdysozoa</taxon>
        <taxon>Arthropoda</taxon>
        <taxon>Hexapoda</taxon>
        <taxon>Insecta</taxon>
        <taxon>Pterygota</taxon>
        <taxon>Neoptera</taxon>
        <taxon>Endopterygota</taxon>
        <taxon>Hymenoptera</taxon>
        <taxon>Cephoidea</taxon>
        <taxon>Cephidae</taxon>
        <taxon>Cephus</taxon>
    </lineage>
</organism>
<accession>A0AAJ7RAA6</accession>
<dbReference type="PANTHER" id="PTHR15901:SF16">
    <property type="entry name" value="TESTICULAR HAPLOID EXPRESSED GENE PROTEIN"/>
    <property type="match status" value="1"/>
</dbReference>
<keyword evidence="1" id="KW-0677">Repeat</keyword>
<dbReference type="Pfam" id="PF14912">
    <property type="entry name" value="THEG"/>
    <property type="match status" value="3"/>
</dbReference>
<proteinExistence type="predicted"/>
<feature type="region of interest" description="Disordered" evidence="2">
    <location>
        <begin position="208"/>
        <end position="231"/>
    </location>
</feature>
<evidence type="ECO:0000313" key="3">
    <source>
        <dbReference type="Proteomes" id="UP000694920"/>
    </source>
</evidence>
<dbReference type="Proteomes" id="UP000694920">
    <property type="component" value="Unplaced"/>
</dbReference>
<gene>
    <name evidence="4" type="primary">LOC107274978</name>
</gene>
<evidence type="ECO:0000256" key="2">
    <source>
        <dbReference type="SAM" id="MobiDB-lite"/>
    </source>
</evidence>
<reference evidence="4" key="1">
    <citation type="submission" date="2025-08" db="UniProtKB">
        <authorList>
            <consortium name="RefSeq"/>
        </authorList>
    </citation>
    <scope>IDENTIFICATION</scope>
</reference>
<dbReference type="RefSeq" id="XP_024937209.1">
    <property type="nucleotide sequence ID" value="XM_025081441.1"/>
</dbReference>
<evidence type="ECO:0000256" key="1">
    <source>
        <dbReference type="ARBA" id="ARBA00022737"/>
    </source>
</evidence>
<keyword evidence="3" id="KW-1185">Reference proteome</keyword>
<dbReference type="PANTHER" id="PTHR15901">
    <property type="entry name" value="TESTICULAR HAPLOID EXPRESSED GENE PROTEIN"/>
    <property type="match status" value="1"/>
</dbReference>
<protein>
    <submittedName>
        <fullName evidence="4">Uncharacterized protein LOC107274978 isoform X1</fullName>
    </submittedName>
</protein>
<dbReference type="KEGG" id="ccin:107274978"/>
<feature type="compositionally biased region" description="Basic residues" evidence="2">
    <location>
        <begin position="212"/>
        <end position="231"/>
    </location>
</feature>
<dbReference type="AlphaFoldDB" id="A0AAJ7RAA6"/>
<dbReference type="InterPro" id="IPR006623">
    <property type="entry name" value="THEG"/>
</dbReference>
<sequence length="347" mass="39634">MNTHMPDVFMDSLLSRRSWESAMSIVSISNELLSRKSNKKDESSLHVRNWHADKVSVSHIYLLSLISSISTLSGAQKHALIIGLQQHVQCPQNKRKKKFCSVSRTSVLAMPKEHTELRVIQRDPTKVKLGALLYEISERTNALAKPRIPKINTSSRELNKSIDLAKLPEASPRLLELSRPKVNYSPPPRPVGYVERSALTAVATPRLIQLSKPRKRRTPRPPKKRRLRRRNCSPRITHLARPKCSVGKRIVHGLFERPGNSQGRKWWSCSWKVRSADGKLQKRKRISKKGRTVHVTDSTRSVILVNMISKTGNKKKGLNSKKRRLKTVPTTSNFRGNEYRALNTHRK</sequence>
<dbReference type="SMART" id="SM00705">
    <property type="entry name" value="THEG"/>
    <property type="match status" value="4"/>
</dbReference>
<dbReference type="GeneID" id="107274978"/>
<dbReference type="InterPro" id="IPR042401">
    <property type="entry name" value="SPMAP2-like"/>
</dbReference>
<name>A0AAJ7RAA6_CEPCN</name>